<keyword evidence="1" id="KW-0698">rRNA processing</keyword>
<organism evidence="2 4">
    <name type="scientific">Francisella adeliensis</name>
    <dbReference type="NCBI Taxonomy" id="2007306"/>
    <lineage>
        <taxon>Bacteria</taxon>
        <taxon>Pseudomonadati</taxon>
        <taxon>Pseudomonadota</taxon>
        <taxon>Gammaproteobacteria</taxon>
        <taxon>Thiotrichales</taxon>
        <taxon>Francisellaceae</taxon>
        <taxon>Francisella</taxon>
    </lineage>
</organism>
<dbReference type="GO" id="GO:0008990">
    <property type="term" value="F:rRNA (guanine-N2-)-methyltransferase activity"/>
    <property type="evidence" value="ECO:0007669"/>
    <property type="project" value="UniProtKB-UniRule"/>
</dbReference>
<evidence type="ECO:0000313" key="4">
    <source>
        <dbReference type="Proteomes" id="UP000251120"/>
    </source>
</evidence>
<comment type="catalytic activity">
    <reaction evidence="1">
        <text>guanosine(1516) in 16S rRNA + S-adenosyl-L-methionine = N(2)-methylguanosine(1516) in 16S rRNA + S-adenosyl-L-homocysteine + H(+)</text>
        <dbReference type="Rhea" id="RHEA:43220"/>
        <dbReference type="Rhea" id="RHEA-COMP:10412"/>
        <dbReference type="Rhea" id="RHEA-COMP:10413"/>
        <dbReference type="ChEBI" id="CHEBI:15378"/>
        <dbReference type="ChEBI" id="CHEBI:57856"/>
        <dbReference type="ChEBI" id="CHEBI:59789"/>
        <dbReference type="ChEBI" id="CHEBI:74269"/>
        <dbReference type="ChEBI" id="CHEBI:74481"/>
        <dbReference type="EC" id="2.1.1.242"/>
    </reaction>
</comment>
<dbReference type="GO" id="GO:0005737">
    <property type="term" value="C:cytoplasm"/>
    <property type="evidence" value="ECO:0007669"/>
    <property type="project" value="UniProtKB-SubCell"/>
</dbReference>
<dbReference type="HAMAP" id="MF_01523">
    <property type="entry name" value="16SrRNA_methyltr_J"/>
    <property type="match status" value="1"/>
</dbReference>
<dbReference type="SUPFAM" id="SSF53335">
    <property type="entry name" value="S-adenosyl-L-methionine-dependent methyltransferases"/>
    <property type="match status" value="1"/>
</dbReference>
<comment type="similarity">
    <text evidence="1">Belongs to the methyltransferase superfamily. RsmJ family.</text>
</comment>
<keyword evidence="1" id="KW-0949">S-adenosyl-L-methionine</keyword>
<dbReference type="InterPro" id="IPR029063">
    <property type="entry name" value="SAM-dependent_MTases_sf"/>
</dbReference>
<evidence type="ECO:0000313" key="3">
    <source>
        <dbReference type="EMBL" id="QIW11769.1"/>
    </source>
</evidence>
<dbReference type="Proteomes" id="UP000251120">
    <property type="component" value="Chromosome"/>
</dbReference>
<feature type="binding site" evidence="1">
    <location>
        <position position="166"/>
    </location>
    <ligand>
        <name>S-adenosyl-L-methionine</name>
        <dbReference type="ChEBI" id="CHEBI:59789"/>
    </ligand>
</feature>
<reference evidence="2 4" key="1">
    <citation type="submission" date="2017-06" db="EMBL/GenBank/DDBJ databases">
        <title>Complete genome of Francisella adeliensis.</title>
        <authorList>
            <person name="Vallesi A."/>
            <person name="Sjodin A."/>
        </authorList>
    </citation>
    <scope>NUCLEOTIDE SEQUENCE [LARGE SCALE GENOMIC DNA]</scope>
    <source>
        <strain evidence="2 4">FDC440</strain>
    </source>
</reference>
<dbReference type="PANTHER" id="PTHR36112">
    <property type="entry name" value="RIBOSOMAL RNA SMALL SUBUNIT METHYLTRANSFERASE J"/>
    <property type="match status" value="1"/>
</dbReference>
<comment type="caution">
    <text evidence="1">Lacks conserved residue(s) required for the propagation of feature annotation.</text>
</comment>
<dbReference type="OrthoDB" id="3191794at2"/>
<protein>
    <recommendedName>
        <fullName evidence="1">Ribosomal RNA small subunit methyltransferase J</fullName>
        <ecNumber evidence="1">2.1.1.242</ecNumber>
    </recommendedName>
    <alternativeName>
        <fullName evidence="1">16S rRNA m2G1516 methyltransferase</fullName>
    </alternativeName>
    <alternativeName>
        <fullName evidence="1">rRNA (guanine-N(2)-)-methyltransferase</fullName>
    </alternativeName>
</protein>
<evidence type="ECO:0000313" key="5">
    <source>
        <dbReference type="Proteomes" id="UP000681131"/>
    </source>
</evidence>
<feature type="binding site" evidence="1">
    <location>
        <begin position="96"/>
        <end position="97"/>
    </location>
    <ligand>
        <name>S-adenosyl-L-methionine</name>
        <dbReference type="ChEBI" id="CHEBI:59789"/>
    </ligand>
</feature>
<reference evidence="3 5" key="2">
    <citation type="submission" date="2019-08" db="EMBL/GenBank/DDBJ databases">
        <title>Complete genome sequences of Francisella adeliensis (FSC1325 and FSC1326).</title>
        <authorList>
            <person name="Ohrman C."/>
            <person name="Uneklint I."/>
            <person name="Vallesi A."/>
            <person name="Karlsson L."/>
            <person name="Sjodin A."/>
        </authorList>
    </citation>
    <scope>NUCLEOTIDE SEQUENCE [LARGE SCALE GENOMIC DNA]</scope>
    <source>
        <strain evidence="3 5">FSC1325</strain>
    </source>
</reference>
<proteinExistence type="inferred from homology"/>
<accession>A0A2Z4XXB6</accession>
<gene>
    <name evidence="1" type="primary">rsmJ</name>
    <name evidence="2" type="ORF">CDH04_03520</name>
    <name evidence="3" type="ORF">FZC43_03520</name>
</gene>
<sequence>MKTDLINVVNTETLIYLQQTYSQLEYSISASKKKLLYKNNQLSLLTDSKKIYIDFSDNDIASRINPKLKKCSVVQAVEGRKKDKMLILDSTAGLGRDSFTLAARGHNVVSIEKDPYIFLLLKNALERAKQIEDLKNIADKITLINQDANDYIKNNSSLIFDCIYIDPMFPERKKSAKVKQNMQIMHDIAFNDEKGNSLLVENSIQSQKTKKLVIKRPVNAEFLSAKTPSSQIKGKSNRFDIYSI</sequence>
<dbReference type="EMBL" id="CP043424">
    <property type="protein sequence ID" value="QIW11769.1"/>
    <property type="molecule type" value="Genomic_DNA"/>
</dbReference>
<dbReference type="Gene3D" id="3.40.50.150">
    <property type="entry name" value="Vaccinia Virus protein VP39"/>
    <property type="match status" value="1"/>
</dbReference>
<dbReference type="KEGG" id="fad:CDH04_03520"/>
<dbReference type="EMBL" id="CP021781">
    <property type="protein sequence ID" value="AXA33537.1"/>
    <property type="molecule type" value="Genomic_DNA"/>
</dbReference>
<dbReference type="EC" id="2.1.1.242" evidence="1"/>
<evidence type="ECO:0000313" key="2">
    <source>
        <dbReference type="EMBL" id="AXA33537.1"/>
    </source>
</evidence>
<dbReference type="Pfam" id="PF04445">
    <property type="entry name" value="SAM_MT"/>
    <property type="match status" value="1"/>
</dbReference>
<dbReference type="Proteomes" id="UP000681131">
    <property type="component" value="Chromosome"/>
</dbReference>
<keyword evidence="1 2" id="KW-0489">Methyltransferase</keyword>
<dbReference type="InterPro" id="IPR007536">
    <property type="entry name" value="16SrRNA_methylTrfase_J"/>
</dbReference>
<dbReference type="AlphaFoldDB" id="A0A2Z4XXB6"/>
<keyword evidence="1 2" id="KW-0808">Transferase</keyword>
<comment type="function">
    <text evidence="1">Specifically methylates the guanosine in position 1516 of 16S rRNA.</text>
</comment>
<keyword evidence="1" id="KW-0963">Cytoplasm</keyword>
<evidence type="ECO:0000256" key="1">
    <source>
        <dbReference type="HAMAP-Rule" id="MF_01523"/>
    </source>
</evidence>
<name>A0A2Z4XXB6_9GAMM</name>
<comment type="subcellular location">
    <subcellularLocation>
        <location evidence="1">Cytoplasm</location>
    </subcellularLocation>
</comment>
<keyword evidence="5" id="KW-1185">Reference proteome</keyword>
<dbReference type="PANTHER" id="PTHR36112:SF1">
    <property type="entry name" value="RIBOSOMAL RNA SMALL SUBUNIT METHYLTRANSFERASE J"/>
    <property type="match status" value="1"/>
</dbReference>